<accession>A0A164MXE5</accession>
<reference evidence="1 2" key="1">
    <citation type="journal article" date="2016" name="Mol. Biol. Evol.">
        <title>Comparative Genomics of Early-Diverging Mushroom-Forming Fungi Provides Insights into the Origins of Lignocellulose Decay Capabilities.</title>
        <authorList>
            <person name="Nagy L.G."/>
            <person name="Riley R."/>
            <person name="Tritt A."/>
            <person name="Adam C."/>
            <person name="Daum C."/>
            <person name="Floudas D."/>
            <person name="Sun H."/>
            <person name="Yadav J.S."/>
            <person name="Pangilinan J."/>
            <person name="Larsson K.H."/>
            <person name="Matsuura K."/>
            <person name="Barry K."/>
            <person name="Labutti K."/>
            <person name="Kuo R."/>
            <person name="Ohm R.A."/>
            <person name="Bhattacharya S.S."/>
            <person name="Shirouzu T."/>
            <person name="Yoshinaga Y."/>
            <person name="Martin F.M."/>
            <person name="Grigoriev I.V."/>
            <person name="Hibbett D.S."/>
        </authorList>
    </citation>
    <scope>NUCLEOTIDE SEQUENCE [LARGE SCALE GENOMIC DNA]</scope>
    <source>
        <strain evidence="1 2">HHB9708</strain>
    </source>
</reference>
<protein>
    <submittedName>
        <fullName evidence="1">Uncharacterized protein</fullName>
    </submittedName>
</protein>
<sequence length="157" mass="17582">MLLLKYYLSLRNVVRPGVGVTLTPFMFPPITPSAFHPSLSARNHPSLTATPFKETVQAKLTARLSIIYPQSCSSTPASPSKDSPMGHSVVSLINLFKHVKFLRLETPYHLPRNKRQVVINSLAANSSERNITGLVCFPHNPSWHHRKTELNTDDLDK</sequence>
<gene>
    <name evidence="1" type="ORF">SISNIDRAFT_461237</name>
</gene>
<keyword evidence="2" id="KW-1185">Reference proteome</keyword>
<organism evidence="1 2">
    <name type="scientific">Sistotremastrum niveocremeum HHB9708</name>
    <dbReference type="NCBI Taxonomy" id="1314777"/>
    <lineage>
        <taxon>Eukaryota</taxon>
        <taxon>Fungi</taxon>
        <taxon>Dikarya</taxon>
        <taxon>Basidiomycota</taxon>
        <taxon>Agaricomycotina</taxon>
        <taxon>Agaricomycetes</taxon>
        <taxon>Sistotremastrales</taxon>
        <taxon>Sistotremastraceae</taxon>
        <taxon>Sertulicium</taxon>
        <taxon>Sertulicium niveocremeum</taxon>
    </lineage>
</organism>
<dbReference type="Proteomes" id="UP000076722">
    <property type="component" value="Unassembled WGS sequence"/>
</dbReference>
<name>A0A164MXE5_9AGAM</name>
<evidence type="ECO:0000313" key="2">
    <source>
        <dbReference type="Proteomes" id="UP000076722"/>
    </source>
</evidence>
<evidence type="ECO:0000313" key="1">
    <source>
        <dbReference type="EMBL" id="KZS87139.1"/>
    </source>
</evidence>
<proteinExistence type="predicted"/>
<dbReference type="AlphaFoldDB" id="A0A164MXE5"/>
<dbReference type="EMBL" id="KV419456">
    <property type="protein sequence ID" value="KZS87139.1"/>
    <property type="molecule type" value="Genomic_DNA"/>
</dbReference>